<protein>
    <submittedName>
        <fullName evidence="2">Uncharacterized protein</fullName>
    </submittedName>
</protein>
<gene>
    <name evidence="2" type="ORF">Pla133_11130</name>
</gene>
<feature type="compositionally biased region" description="Basic and acidic residues" evidence="1">
    <location>
        <begin position="339"/>
        <end position="350"/>
    </location>
</feature>
<feature type="region of interest" description="Disordered" evidence="1">
    <location>
        <begin position="291"/>
        <end position="356"/>
    </location>
</feature>
<feature type="compositionally biased region" description="Basic and acidic residues" evidence="1">
    <location>
        <begin position="293"/>
        <end position="332"/>
    </location>
</feature>
<dbReference type="EMBL" id="CP036287">
    <property type="protein sequence ID" value="QDU66047.1"/>
    <property type="molecule type" value="Genomic_DNA"/>
</dbReference>
<reference evidence="2 3" key="1">
    <citation type="submission" date="2019-02" db="EMBL/GenBank/DDBJ databases">
        <title>Deep-cultivation of Planctomycetes and their phenomic and genomic characterization uncovers novel biology.</title>
        <authorList>
            <person name="Wiegand S."/>
            <person name="Jogler M."/>
            <person name="Boedeker C."/>
            <person name="Pinto D."/>
            <person name="Vollmers J."/>
            <person name="Rivas-Marin E."/>
            <person name="Kohn T."/>
            <person name="Peeters S.H."/>
            <person name="Heuer A."/>
            <person name="Rast P."/>
            <person name="Oberbeckmann S."/>
            <person name="Bunk B."/>
            <person name="Jeske O."/>
            <person name="Meyerdierks A."/>
            <person name="Storesund J.E."/>
            <person name="Kallscheuer N."/>
            <person name="Luecker S."/>
            <person name="Lage O.M."/>
            <person name="Pohl T."/>
            <person name="Merkel B.J."/>
            <person name="Hornburger P."/>
            <person name="Mueller R.-W."/>
            <person name="Bruemmer F."/>
            <person name="Labrenz M."/>
            <person name="Spormann A.M."/>
            <person name="Op den Camp H."/>
            <person name="Overmann J."/>
            <person name="Amann R."/>
            <person name="Jetten M.S.M."/>
            <person name="Mascher T."/>
            <person name="Medema M.H."/>
            <person name="Devos D.P."/>
            <person name="Kaster A.-K."/>
            <person name="Ovreas L."/>
            <person name="Rohde M."/>
            <person name="Galperin M.Y."/>
            <person name="Jogler C."/>
        </authorList>
    </citation>
    <scope>NUCLEOTIDE SEQUENCE [LARGE SCALE GENOMIC DNA]</scope>
    <source>
        <strain evidence="2 3">Pla133</strain>
    </source>
</reference>
<organism evidence="2 3">
    <name type="scientific">Engelhardtia mirabilis</name>
    <dbReference type="NCBI Taxonomy" id="2528011"/>
    <lineage>
        <taxon>Bacteria</taxon>
        <taxon>Pseudomonadati</taxon>
        <taxon>Planctomycetota</taxon>
        <taxon>Planctomycetia</taxon>
        <taxon>Planctomycetia incertae sedis</taxon>
        <taxon>Engelhardtia</taxon>
    </lineage>
</organism>
<dbReference type="Proteomes" id="UP000316921">
    <property type="component" value="Chromosome"/>
</dbReference>
<accession>A0A518BGD3</accession>
<name>A0A518BGD3_9BACT</name>
<evidence type="ECO:0000313" key="3">
    <source>
        <dbReference type="Proteomes" id="UP000316921"/>
    </source>
</evidence>
<proteinExistence type="predicted"/>
<evidence type="ECO:0000256" key="1">
    <source>
        <dbReference type="SAM" id="MobiDB-lite"/>
    </source>
</evidence>
<dbReference type="KEGG" id="pbap:Pla133_11130"/>
<dbReference type="AlphaFoldDB" id="A0A518BGD3"/>
<evidence type="ECO:0000313" key="2">
    <source>
        <dbReference type="EMBL" id="QDU66047.1"/>
    </source>
</evidence>
<sequence length="356" mass="38392">MGVEGITPVGGVGSTPAGRSHEITLPMRLKPLLFVAVPIAATPALASESVDIRAVHRNNFATGSGVQAGDQSERDGFDQLVPSWGSSLVVDLDDRLGADVVDSWSNFSTLLGPDGFGAVVDARSKTARGQRGATGTAGAEYRVDFDVRDTVRFVFAADVRSTRGDSGAAARIRRGDALHLEVVTRSGGQEHARRYGWLQPGAFQFEGHALVVAKGQGARVDQEGASANFSLRFLDAADTDLDGDVDREDLVLFARLIGAGSRFADFDGDGRVGQLDARGYMGAYVAAQTELRPGARETAGRERRPVTAERDELRRGTEHRVEERATRHRTEVRPTTTERAARQRDAGELRARRRGR</sequence>
<keyword evidence="3" id="KW-1185">Reference proteome</keyword>